<evidence type="ECO:0000313" key="3">
    <source>
        <dbReference type="Proteomes" id="UP001234178"/>
    </source>
</evidence>
<accession>A0ABQ9ZAA3</accession>
<feature type="compositionally biased region" description="Acidic residues" evidence="1">
    <location>
        <begin position="110"/>
        <end position="121"/>
    </location>
</feature>
<feature type="compositionally biased region" description="Acidic residues" evidence="1">
    <location>
        <begin position="128"/>
        <end position="140"/>
    </location>
</feature>
<proteinExistence type="predicted"/>
<protein>
    <submittedName>
        <fullName evidence="2">Uncharacterized protein</fullName>
    </submittedName>
</protein>
<dbReference type="Proteomes" id="UP001234178">
    <property type="component" value="Unassembled WGS sequence"/>
</dbReference>
<evidence type="ECO:0000256" key="1">
    <source>
        <dbReference type="SAM" id="MobiDB-lite"/>
    </source>
</evidence>
<organism evidence="2 3">
    <name type="scientific">Daphnia magna</name>
    <dbReference type="NCBI Taxonomy" id="35525"/>
    <lineage>
        <taxon>Eukaryota</taxon>
        <taxon>Metazoa</taxon>
        <taxon>Ecdysozoa</taxon>
        <taxon>Arthropoda</taxon>
        <taxon>Crustacea</taxon>
        <taxon>Branchiopoda</taxon>
        <taxon>Diplostraca</taxon>
        <taxon>Cladocera</taxon>
        <taxon>Anomopoda</taxon>
        <taxon>Daphniidae</taxon>
        <taxon>Daphnia</taxon>
    </lineage>
</organism>
<comment type="caution">
    <text evidence="2">The sequence shown here is derived from an EMBL/GenBank/DDBJ whole genome shotgun (WGS) entry which is preliminary data.</text>
</comment>
<feature type="region of interest" description="Disordered" evidence="1">
    <location>
        <begin position="106"/>
        <end position="140"/>
    </location>
</feature>
<sequence>MKAFGLLGSSESLSTALVSDIEEFVCEMQKPMENVRGIDFSMLPPCSSILMQQIMRANCICSVWNNANERMPINFHPEKNGWILRDNKYTPNWYIGELTPPTMQDMLLAPEEENYSESDEDATSHCEEDNDFDDDSAFED</sequence>
<dbReference type="EMBL" id="JAOYFB010000003">
    <property type="protein sequence ID" value="KAK4009830.1"/>
    <property type="molecule type" value="Genomic_DNA"/>
</dbReference>
<name>A0ABQ9ZAA3_9CRUS</name>
<keyword evidence="3" id="KW-1185">Reference proteome</keyword>
<reference evidence="2 3" key="1">
    <citation type="journal article" date="2023" name="Nucleic Acids Res.">
        <title>The hologenome of Daphnia magna reveals possible DNA methylation and microbiome-mediated evolution of the host genome.</title>
        <authorList>
            <person name="Chaturvedi A."/>
            <person name="Li X."/>
            <person name="Dhandapani V."/>
            <person name="Marshall H."/>
            <person name="Kissane S."/>
            <person name="Cuenca-Cambronero M."/>
            <person name="Asole G."/>
            <person name="Calvet F."/>
            <person name="Ruiz-Romero M."/>
            <person name="Marangio P."/>
            <person name="Guigo R."/>
            <person name="Rago D."/>
            <person name="Mirbahai L."/>
            <person name="Eastwood N."/>
            <person name="Colbourne J.K."/>
            <person name="Zhou J."/>
            <person name="Mallon E."/>
            <person name="Orsini L."/>
        </authorList>
    </citation>
    <scope>NUCLEOTIDE SEQUENCE [LARGE SCALE GENOMIC DNA]</scope>
    <source>
        <strain evidence="2">LRV0_1</strain>
    </source>
</reference>
<gene>
    <name evidence="2" type="ORF">OUZ56_018975</name>
</gene>
<evidence type="ECO:0000313" key="2">
    <source>
        <dbReference type="EMBL" id="KAK4009830.1"/>
    </source>
</evidence>